<organism evidence="1 2">
    <name type="scientific">Apiospora marii</name>
    <dbReference type="NCBI Taxonomy" id="335849"/>
    <lineage>
        <taxon>Eukaryota</taxon>
        <taxon>Fungi</taxon>
        <taxon>Dikarya</taxon>
        <taxon>Ascomycota</taxon>
        <taxon>Pezizomycotina</taxon>
        <taxon>Sordariomycetes</taxon>
        <taxon>Xylariomycetidae</taxon>
        <taxon>Amphisphaeriales</taxon>
        <taxon>Apiosporaceae</taxon>
        <taxon>Apiospora</taxon>
    </lineage>
</organism>
<evidence type="ECO:0000313" key="2">
    <source>
        <dbReference type="Proteomes" id="UP001396898"/>
    </source>
</evidence>
<sequence length="118" mass="12983">MHRPSPSPTLGHSGDSRCAYVVGRYCRVESVDVARFGVIIRALVRTVCTIRGDAPTNATAETPNLTLLPRLSHRPGVLTFRLLWRSTSVARRLRPLQLAQSKSVLFPLPPLSTKVTVP</sequence>
<keyword evidence="2" id="KW-1185">Reference proteome</keyword>
<comment type="caution">
    <text evidence="1">The sequence shown here is derived from an EMBL/GenBank/DDBJ whole genome shotgun (WGS) entry which is preliminary data.</text>
</comment>
<dbReference type="Proteomes" id="UP001396898">
    <property type="component" value="Unassembled WGS sequence"/>
</dbReference>
<evidence type="ECO:0000313" key="1">
    <source>
        <dbReference type="EMBL" id="KAK8001684.1"/>
    </source>
</evidence>
<reference evidence="1 2" key="1">
    <citation type="submission" date="2023-01" db="EMBL/GenBank/DDBJ databases">
        <title>Analysis of 21 Apiospora genomes using comparative genomics revels a genus with tremendous synthesis potential of carbohydrate active enzymes and secondary metabolites.</title>
        <authorList>
            <person name="Sorensen T."/>
        </authorList>
    </citation>
    <scope>NUCLEOTIDE SEQUENCE [LARGE SCALE GENOMIC DNA]</scope>
    <source>
        <strain evidence="1 2">CBS 20057</strain>
    </source>
</reference>
<name>A0ABR1R7F9_9PEZI</name>
<accession>A0ABR1R7F9</accession>
<dbReference type="EMBL" id="JAQQWI010000018">
    <property type="protein sequence ID" value="KAK8001684.1"/>
    <property type="molecule type" value="Genomic_DNA"/>
</dbReference>
<protein>
    <submittedName>
        <fullName evidence="1">Uncharacterized protein</fullName>
    </submittedName>
</protein>
<gene>
    <name evidence="1" type="ORF">PG991_013906</name>
</gene>
<proteinExistence type="predicted"/>